<reference evidence="1 2" key="1">
    <citation type="journal article" date="2019" name="Sci. Rep.">
        <title>Orb-weaving spider Araneus ventricosus genome elucidates the spidroin gene catalogue.</title>
        <authorList>
            <person name="Kono N."/>
            <person name="Nakamura H."/>
            <person name="Ohtoshi R."/>
            <person name="Moran D.A.P."/>
            <person name="Shinohara A."/>
            <person name="Yoshida Y."/>
            <person name="Fujiwara M."/>
            <person name="Mori M."/>
            <person name="Tomita M."/>
            <person name="Arakawa K."/>
        </authorList>
    </citation>
    <scope>NUCLEOTIDE SEQUENCE [LARGE SCALE GENOMIC DNA]</scope>
</reference>
<organism evidence="1 2">
    <name type="scientific">Araneus ventricosus</name>
    <name type="common">Orbweaver spider</name>
    <name type="synonym">Epeira ventricosa</name>
    <dbReference type="NCBI Taxonomy" id="182803"/>
    <lineage>
        <taxon>Eukaryota</taxon>
        <taxon>Metazoa</taxon>
        <taxon>Ecdysozoa</taxon>
        <taxon>Arthropoda</taxon>
        <taxon>Chelicerata</taxon>
        <taxon>Arachnida</taxon>
        <taxon>Araneae</taxon>
        <taxon>Araneomorphae</taxon>
        <taxon>Entelegynae</taxon>
        <taxon>Araneoidea</taxon>
        <taxon>Araneidae</taxon>
        <taxon>Araneus</taxon>
    </lineage>
</organism>
<dbReference type="PANTHER" id="PTHR36688:SF1">
    <property type="entry name" value="ENDONUCLEASE_EXONUCLEASE_PHOSPHATASE DOMAIN-CONTAINING PROTEIN"/>
    <property type="match status" value="1"/>
</dbReference>
<evidence type="ECO:0000313" key="2">
    <source>
        <dbReference type="Proteomes" id="UP000499080"/>
    </source>
</evidence>
<sequence>MLQRLPIKSIFRLFEIINAILEFHHFPNAFKAAILVPIIKSGKNAQEPVSYRPISLLSSLSKVAEAVILTRLQEATESHMIPYQFGFRRKLSTVQQLLGTTESIRKGFESG</sequence>
<dbReference type="InterPro" id="IPR052560">
    <property type="entry name" value="RdDP_mobile_element"/>
</dbReference>
<gene>
    <name evidence="1" type="ORF">AVEN_19718_1</name>
</gene>
<comment type="caution">
    <text evidence="1">The sequence shown here is derived from an EMBL/GenBank/DDBJ whole genome shotgun (WGS) entry which is preliminary data.</text>
</comment>
<accession>A0A4Y2C2N7</accession>
<protein>
    <submittedName>
        <fullName evidence="1">Uncharacterized protein</fullName>
    </submittedName>
</protein>
<evidence type="ECO:0000313" key="1">
    <source>
        <dbReference type="EMBL" id="GBL98672.1"/>
    </source>
</evidence>
<dbReference type="OrthoDB" id="6509363at2759"/>
<dbReference type="Proteomes" id="UP000499080">
    <property type="component" value="Unassembled WGS sequence"/>
</dbReference>
<dbReference type="EMBL" id="BGPR01000141">
    <property type="protein sequence ID" value="GBL98672.1"/>
    <property type="molecule type" value="Genomic_DNA"/>
</dbReference>
<proteinExistence type="predicted"/>
<name>A0A4Y2C2N7_ARAVE</name>
<dbReference type="PANTHER" id="PTHR36688">
    <property type="entry name" value="ENDO/EXONUCLEASE/PHOSPHATASE DOMAIN-CONTAINING PROTEIN"/>
    <property type="match status" value="1"/>
</dbReference>
<dbReference type="AlphaFoldDB" id="A0A4Y2C2N7"/>
<keyword evidence="2" id="KW-1185">Reference proteome</keyword>